<proteinExistence type="predicted"/>
<feature type="coiled-coil region" evidence="1">
    <location>
        <begin position="330"/>
        <end position="361"/>
    </location>
</feature>
<accession>A0A6J4J5Q2</accession>
<sequence>MLRSQASRVGATTVVVLVLLAVGWPTVEVDSQDSTGGSITIYKAECSSEYTGNASADECDDNPVAGIPFRVGRPYSEAFTWDVPTNDDGLVTFDITGLLLDGILRVIEILPTGTERFVAYCVDDTGTPLDISYPDDVGNPALGVADVAVGDAGDVACDWYNVPKSNSSNEQPATAIAVPPSACTDAPALTPTLDAGLNLPGYVAIFLDGAIFVTWTESNGALAGTLYMTSPDDEIQGGFESQIVGFTGIRSGDQVSFSMPQGFGFLVTVSGTLAGETLTLYLADDSGYPVATVFQRGEISEYDQAVRTIQQQGEQSTECIQAVAVTATAIAERQDAVDTANAELDSALQQLATDVDTLETSTSFDDVFEAYANDWARMEAHDQEMRTAAAVAPLDCYQLSGVEYELSQISYDMTEIDYNGSSLDFRVDDINTKVERVETGIITVQDAFQRLGDAIAADTSNVSRPWFSEDDIDTAVSEARQEVDDTATAIEEAQEVATEYEEEASQLLLDAQGFVDGLTCSN</sequence>
<dbReference type="EMBL" id="CADCTR010000848">
    <property type="protein sequence ID" value="CAA9267688.1"/>
    <property type="molecule type" value="Genomic_DNA"/>
</dbReference>
<evidence type="ECO:0000313" key="2">
    <source>
        <dbReference type="EMBL" id="CAA9267688.1"/>
    </source>
</evidence>
<keyword evidence="1" id="KW-0175">Coiled coil</keyword>
<name>A0A6J4J5Q2_9CHLR</name>
<protein>
    <submittedName>
        <fullName evidence="2">Uncharacterized protein</fullName>
    </submittedName>
</protein>
<reference evidence="2" key="1">
    <citation type="submission" date="2020-02" db="EMBL/GenBank/DDBJ databases">
        <authorList>
            <person name="Meier V. D."/>
        </authorList>
    </citation>
    <scope>NUCLEOTIDE SEQUENCE</scope>
    <source>
        <strain evidence="2">AVDCRST_MAG93</strain>
    </source>
</reference>
<gene>
    <name evidence="2" type="ORF">AVDCRST_MAG93-2490</name>
</gene>
<feature type="coiled-coil region" evidence="1">
    <location>
        <begin position="476"/>
        <end position="510"/>
    </location>
</feature>
<dbReference type="AlphaFoldDB" id="A0A6J4J5Q2"/>
<evidence type="ECO:0000256" key="1">
    <source>
        <dbReference type="SAM" id="Coils"/>
    </source>
</evidence>
<organism evidence="2">
    <name type="scientific">uncultured Chloroflexia bacterium</name>
    <dbReference type="NCBI Taxonomy" id="1672391"/>
    <lineage>
        <taxon>Bacteria</taxon>
        <taxon>Bacillati</taxon>
        <taxon>Chloroflexota</taxon>
        <taxon>Chloroflexia</taxon>
        <taxon>environmental samples</taxon>
    </lineage>
</organism>